<dbReference type="AlphaFoldDB" id="A0A9D1KA53"/>
<sequence>MKLRVHLKENSYSIHIKKGILNAVSSFCLSYSKILLVTDSGVPKQYIDIVKKEIPHCLLFTLKKGEKNKNMQSANAILHQLFINNFDRHDLILAIGGGVVLDLCAFVASIYKRGMHYGSIPTTVLAQVDSCVGGKNGINYDSFKNGVGTFYHPKFILIDPLVLDTLPKRHWNNGLIEALKMGLIHDKNLFDLIATKNIKKNIQSIIYHSLKNKIDIIEQDVHDIGIRQILNYGHTLGHAIESYCNFKVLHGEAVAYGMVLETKQNEIKEQLLQIYQKIHLKKIKPIPLTLLKPYIMQDKKRVHQSIIIPQINQIGSCQLVEISMNVFFKQMGDEIHE</sequence>
<keyword evidence="9" id="KW-0170">Cobalt</keyword>
<organism evidence="13 14">
    <name type="scientific">Candidatus Caccosoma faecigallinarum</name>
    <dbReference type="NCBI Taxonomy" id="2840720"/>
    <lineage>
        <taxon>Bacteria</taxon>
        <taxon>Bacillati</taxon>
        <taxon>Bacillota</taxon>
        <taxon>Bacillota incertae sedis</taxon>
        <taxon>Candidatus Caccosoma</taxon>
    </lineage>
</organism>
<keyword evidence="10" id="KW-1133">Transmembrane helix</keyword>
<dbReference type="PANTHER" id="PTHR43622:SF1">
    <property type="entry name" value="3-DEHYDROQUINATE SYNTHASE"/>
    <property type="match status" value="1"/>
</dbReference>
<comment type="cofactor">
    <cofactor evidence="2">
        <name>Co(2+)</name>
        <dbReference type="ChEBI" id="CHEBI:48828"/>
    </cofactor>
</comment>
<dbReference type="InterPro" id="IPR030960">
    <property type="entry name" value="DHQS/DOIS_N"/>
</dbReference>
<keyword evidence="5" id="KW-0547">Nucleotide-binding</keyword>
<dbReference type="InterPro" id="IPR050071">
    <property type="entry name" value="Dehydroquinate_synthase"/>
</dbReference>
<evidence type="ECO:0000313" key="14">
    <source>
        <dbReference type="Proteomes" id="UP000886893"/>
    </source>
</evidence>
<dbReference type="FunFam" id="3.40.50.1970:FF:000007">
    <property type="entry name" value="Pentafunctional AROM polypeptide"/>
    <property type="match status" value="1"/>
</dbReference>
<dbReference type="SUPFAM" id="SSF56796">
    <property type="entry name" value="Dehydroquinate synthase-like"/>
    <property type="match status" value="1"/>
</dbReference>
<dbReference type="PIRSF" id="PIRSF001455">
    <property type="entry name" value="DHQ_synth"/>
    <property type="match status" value="1"/>
</dbReference>
<evidence type="ECO:0000256" key="6">
    <source>
        <dbReference type="ARBA" id="ARBA00022833"/>
    </source>
</evidence>
<dbReference type="Pfam" id="PF01761">
    <property type="entry name" value="DHQ_synthase"/>
    <property type="match status" value="1"/>
</dbReference>
<dbReference type="GO" id="GO:0003856">
    <property type="term" value="F:3-dehydroquinate synthase activity"/>
    <property type="evidence" value="ECO:0007669"/>
    <property type="project" value="TreeGrafter"/>
</dbReference>
<accession>A0A9D1KA53</accession>
<gene>
    <name evidence="13" type="ORF">IAD04_00450</name>
</gene>
<reference evidence="13" key="2">
    <citation type="journal article" date="2021" name="PeerJ">
        <title>Extensive microbial diversity within the chicken gut microbiome revealed by metagenomics and culture.</title>
        <authorList>
            <person name="Gilroy R."/>
            <person name="Ravi A."/>
            <person name="Getino M."/>
            <person name="Pursley I."/>
            <person name="Horton D.L."/>
            <person name="Alikhan N.F."/>
            <person name="Baker D."/>
            <person name="Gharbi K."/>
            <person name="Hall N."/>
            <person name="Watson M."/>
            <person name="Adriaenssens E.M."/>
            <person name="Foster-Nyarko E."/>
            <person name="Jarju S."/>
            <person name="Secka A."/>
            <person name="Antonio M."/>
            <person name="Oren A."/>
            <person name="Chaudhuri R.R."/>
            <person name="La Ragione R."/>
            <person name="Hildebrand F."/>
            <person name="Pallen M.J."/>
        </authorList>
    </citation>
    <scope>NUCLEOTIDE SEQUENCE</scope>
    <source>
        <strain evidence="13">14508</strain>
    </source>
</reference>
<evidence type="ECO:0000256" key="2">
    <source>
        <dbReference type="ARBA" id="ARBA00001941"/>
    </source>
</evidence>
<proteinExistence type="predicted"/>
<reference evidence="13" key="1">
    <citation type="submission" date="2020-10" db="EMBL/GenBank/DDBJ databases">
        <authorList>
            <person name="Gilroy R."/>
        </authorList>
    </citation>
    <scope>NUCLEOTIDE SEQUENCE</scope>
    <source>
        <strain evidence="13">14508</strain>
    </source>
</reference>
<evidence type="ECO:0000256" key="10">
    <source>
        <dbReference type="SAM" id="Phobius"/>
    </source>
</evidence>
<keyword evidence="7" id="KW-0520">NAD</keyword>
<evidence type="ECO:0000256" key="4">
    <source>
        <dbReference type="ARBA" id="ARBA00022723"/>
    </source>
</evidence>
<keyword evidence="10" id="KW-0812">Transmembrane</keyword>
<evidence type="ECO:0000256" key="9">
    <source>
        <dbReference type="ARBA" id="ARBA00023285"/>
    </source>
</evidence>
<evidence type="ECO:0000256" key="1">
    <source>
        <dbReference type="ARBA" id="ARBA00001911"/>
    </source>
</evidence>
<dbReference type="CDD" id="cd08195">
    <property type="entry name" value="DHQS"/>
    <property type="match status" value="1"/>
</dbReference>
<dbReference type="InterPro" id="IPR030963">
    <property type="entry name" value="DHQ_synth_fam"/>
</dbReference>
<keyword evidence="4" id="KW-0479">Metal-binding</keyword>
<keyword evidence="6" id="KW-0862">Zinc</keyword>
<evidence type="ECO:0000256" key="5">
    <source>
        <dbReference type="ARBA" id="ARBA00022741"/>
    </source>
</evidence>
<dbReference type="GO" id="GO:0000166">
    <property type="term" value="F:nucleotide binding"/>
    <property type="evidence" value="ECO:0007669"/>
    <property type="project" value="UniProtKB-KW"/>
</dbReference>
<dbReference type="EMBL" id="DVKI01000014">
    <property type="protein sequence ID" value="HIT16840.1"/>
    <property type="molecule type" value="Genomic_DNA"/>
</dbReference>
<dbReference type="Proteomes" id="UP000886893">
    <property type="component" value="Unassembled WGS sequence"/>
</dbReference>
<feature type="domain" description="3-dehydroquinate synthase C-terminal" evidence="12">
    <location>
        <begin position="174"/>
        <end position="300"/>
    </location>
</feature>
<dbReference type="GO" id="GO:0046872">
    <property type="term" value="F:metal ion binding"/>
    <property type="evidence" value="ECO:0007669"/>
    <property type="project" value="UniProtKB-KW"/>
</dbReference>
<dbReference type="InterPro" id="IPR056179">
    <property type="entry name" value="DHQS_C"/>
</dbReference>
<protein>
    <submittedName>
        <fullName evidence="13">3-dehydroquinate synthase</fullName>
    </submittedName>
</protein>
<feature type="domain" description="3-dehydroquinate synthase N-terminal" evidence="11">
    <location>
        <begin position="60"/>
        <end position="172"/>
    </location>
</feature>
<comment type="caution">
    <text evidence="13">The sequence shown here is derived from an EMBL/GenBank/DDBJ whole genome shotgun (WGS) entry which is preliminary data.</text>
</comment>
<comment type="cofactor">
    <cofactor evidence="1">
        <name>NAD(+)</name>
        <dbReference type="ChEBI" id="CHEBI:57540"/>
    </cofactor>
</comment>
<dbReference type="Pfam" id="PF24621">
    <property type="entry name" value="DHQS_C"/>
    <property type="match status" value="1"/>
</dbReference>
<evidence type="ECO:0000313" key="13">
    <source>
        <dbReference type="EMBL" id="HIT16840.1"/>
    </source>
</evidence>
<evidence type="ECO:0000256" key="3">
    <source>
        <dbReference type="ARBA" id="ARBA00001947"/>
    </source>
</evidence>
<dbReference type="Gene3D" id="1.20.1090.10">
    <property type="entry name" value="Dehydroquinate synthase-like - alpha domain"/>
    <property type="match status" value="1"/>
</dbReference>
<evidence type="ECO:0000256" key="8">
    <source>
        <dbReference type="ARBA" id="ARBA00023239"/>
    </source>
</evidence>
<name>A0A9D1KA53_9FIRM</name>
<dbReference type="GO" id="GO:0009073">
    <property type="term" value="P:aromatic amino acid family biosynthetic process"/>
    <property type="evidence" value="ECO:0007669"/>
    <property type="project" value="InterPro"/>
</dbReference>
<comment type="cofactor">
    <cofactor evidence="3">
        <name>Zn(2+)</name>
        <dbReference type="ChEBI" id="CHEBI:29105"/>
    </cofactor>
</comment>
<evidence type="ECO:0000259" key="12">
    <source>
        <dbReference type="Pfam" id="PF24621"/>
    </source>
</evidence>
<keyword evidence="8" id="KW-0456">Lyase</keyword>
<dbReference type="Gene3D" id="3.40.50.1970">
    <property type="match status" value="1"/>
</dbReference>
<evidence type="ECO:0000259" key="11">
    <source>
        <dbReference type="Pfam" id="PF01761"/>
    </source>
</evidence>
<keyword evidence="10" id="KW-0472">Membrane</keyword>
<feature type="transmembrane region" description="Helical" evidence="10">
    <location>
        <begin position="91"/>
        <end position="111"/>
    </location>
</feature>
<dbReference type="PANTHER" id="PTHR43622">
    <property type="entry name" value="3-DEHYDROQUINATE SYNTHASE"/>
    <property type="match status" value="1"/>
</dbReference>
<evidence type="ECO:0000256" key="7">
    <source>
        <dbReference type="ARBA" id="ARBA00023027"/>
    </source>
</evidence>